<reference evidence="4 5" key="1">
    <citation type="submission" date="2021-06" db="EMBL/GenBank/DDBJ databases">
        <title>Caerostris darwini draft genome.</title>
        <authorList>
            <person name="Kono N."/>
            <person name="Arakawa K."/>
        </authorList>
    </citation>
    <scope>NUCLEOTIDE SEQUENCE [LARGE SCALE GENOMIC DNA]</scope>
</reference>
<evidence type="ECO:0000256" key="1">
    <source>
        <dbReference type="SAM" id="MobiDB-lite"/>
    </source>
</evidence>
<name>A0AAV4Q1F3_9ARAC</name>
<keyword evidence="5" id="KW-1185">Reference proteome</keyword>
<dbReference type="Gene3D" id="6.20.200.20">
    <property type="match status" value="1"/>
</dbReference>
<gene>
    <name evidence="4" type="primary">AVEN_201795_1</name>
    <name evidence="4" type="ORF">CDAR_316871</name>
</gene>
<dbReference type="PROSITE" id="PS50184">
    <property type="entry name" value="VWFC_2"/>
    <property type="match status" value="1"/>
</dbReference>
<dbReference type="PANTHER" id="PTHR24637:SF421">
    <property type="entry name" value="CUTICLE COLLAGEN DPY-2"/>
    <property type="match status" value="1"/>
</dbReference>
<organism evidence="4 5">
    <name type="scientific">Caerostris darwini</name>
    <dbReference type="NCBI Taxonomy" id="1538125"/>
    <lineage>
        <taxon>Eukaryota</taxon>
        <taxon>Metazoa</taxon>
        <taxon>Ecdysozoa</taxon>
        <taxon>Arthropoda</taxon>
        <taxon>Chelicerata</taxon>
        <taxon>Arachnida</taxon>
        <taxon>Araneae</taxon>
        <taxon>Araneomorphae</taxon>
        <taxon>Entelegynae</taxon>
        <taxon>Araneoidea</taxon>
        <taxon>Araneidae</taxon>
        <taxon>Caerostris</taxon>
    </lineage>
</organism>
<dbReference type="Proteomes" id="UP001054837">
    <property type="component" value="Unassembled WGS sequence"/>
</dbReference>
<dbReference type="AlphaFoldDB" id="A0AAV4Q1F3"/>
<comment type="caution">
    <text evidence="4">The sequence shown here is derived from an EMBL/GenBank/DDBJ whole genome shotgun (WGS) entry which is preliminary data.</text>
</comment>
<protein>
    <submittedName>
        <fullName evidence="4">VWFC domain-containing protein</fullName>
    </submittedName>
</protein>
<feature type="signal peptide" evidence="2">
    <location>
        <begin position="1"/>
        <end position="20"/>
    </location>
</feature>
<evidence type="ECO:0000259" key="3">
    <source>
        <dbReference type="PROSITE" id="PS50184"/>
    </source>
</evidence>
<dbReference type="SUPFAM" id="SSF57603">
    <property type="entry name" value="FnI-like domain"/>
    <property type="match status" value="1"/>
</dbReference>
<accession>A0AAV4Q1F3</accession>
<sequence>MRAPLGSLCALVVWFVLAKAQDYTEAYDDTTCEYDDEFYENGEEWSPDSCTTCKCVLGNTICDTEECPEIECKTQKYIPLGKCCPICVEEDESQQPEETVLPPDPQPSGEIPREPLEPNYPLVPIPGRRGEPGEPGTPGHPGERGEAGEPGSHGTPGRPGPPGPSGDLSSWFQGLASQQGIGGDKGPGPDAFQFMQAQVGPVGPRGSPGPPGPS</sequence>
<dbReference type="Pfam" id="PF00093">
    <property type="entry name" value="VWC"/>
    <property type="match status" value="1"/>
</dbReference>
<feature type="region of interest" description="Disordered" evidence="1">
    <location>
        <begin position="93"/>
        <end position="214"/>
    </location>
</feature>
<evidence type="ECO:0000256" key="2">
    <source>
        <dbReference type="SAM" id="SignalP"/>
    </source>
</evidence>
<keyword evidence="2" id="KW-0732">Signal</keyword>
<dbReference type="InterPro" id="IPR001007">
    <property type="entry name" value="VWF_dom"/>
</dbReference>
<evidence type="ECO:0000313" key="5">
    <source>
        <dbReference type="Proteomes" id="UP001054837"/>
    </source>
</evidence>
<dbReference type="PANTHER" id="PTHR24637">
    <property type="entry name" value="COLLAGEN"/>
    <property type="match status" value="1"/>
</dbReference>
<feature type="non-terminal residue" evidence="4">
    <location>
        <position position="214"/>
    </location>
</feature>
<dbReference type="EMBL" id="BPLQ01003756">
    <property type="protein sequence ID" value="GIY02845.1"/>
    <property type="molecule type" value="Genomic_DNA"/>
</dbReference>
<proteinExistence type="predicted"/>
<dbReference type="PROSITE" id="PS01208">
    <property type="entry name" value="VWFC_1"/>
    <property type="match status" value="1"/>
</dbReference>
<evidence type="ECO:0000313" key="4">
    <source>
        <dbReference type="EMBL" id="GIY02845.1"/>
    </source>
</evidence>
<feature type="domain" description="VWFC" evidence="3">
    <location>
        <begin position="30"/>
        <end position="88"/>
    </location>
</feature>
<dbReference type="SMART" id="SM00214">
    <property type="entry name" value="VWC"/>
    <property type="match status" value="1"/>
</dbReference>
<feature type="chain" id="PRO_5043607432" evidence="2">
    <location>
        <begin position="21"/>
        <end position="214"/>
    </location>
</feature>